<keyword evidence="4 8" id="KW-0812">Transmembrane</keyword>
<protein>
    <submittedName>
        <fullName evidence="9">Peptide MFS transporter</fullName>
    </submittedName>
</protein>
<feature type="transmembrane region" description="Helical" evidence="8">
    <location>
        <begin position="282"/>
        <end position="301"/>
    </location>
</feature>
<dbReference type="GO" id="GO:0015833">
    <property type="term" value="P:peptide transport"/>
    <property type="evidence" value="ECO:0007669"/>
    <property type="project" value="UniProtKB-KW"/>
</dbReference>
<keyword evidence="5" id="KW-0653">Protein transport</keyword>
<evidence type="ECO:0000256" key="7">
    <source>
        <dbReference type="ARBA" id="ARBA00023136"/>
    </source>
</evidence>
<dbReference type="InterPro" id="IPR050171">
    <property type="entry name" value="MFS_Transporters"/>
</dbReference>
<dbReference type="EMBL" id="JAAZQD010000001">
    <property type="protein sequence ID" value="NKZ37583.1"/>
    <property type="molecule type" value="Genomic_DNA"/>
</dbReference>
<dbReference type="GO" id="GO:1904680">
    <property type="term" value="F:peptide transmembrane transporter activity"/>
    <property type="evidence" value="ECO:0007669"/>
    <property type="project" value="InterPro"/>
</dbReference>
<feature type="transmembrane region" description="Helical" evidence="8">
    <location>
        <begin position="153"/>
        <end position="176"/>
    </location>
</feature>
<dbReference type="PANTHER" id="PTHR23517">
    <property type="entry name" value="RESISTANCE PROTEIN MDTM, PUTATIVE-RELATED-RELATED"/>
    <property type="match status" value="1"/>
</dbReference>
<dbReference type="InterPro" id="IPR000109">
    <property type="entry name" value="POT_fam"/>
</dbReference>
<keyword evidence="10" id="KW-1185">Reference proteome</keyword>
<comment type="subcellular location">
    <subcellularLocation>
        <location evidence="1">Cell membrane</location>
        <topology evidence="1">Multi-pass membrane protein</topology>
    </subcellularLocation>
</comment>
<dbReference type="GO" id="GO:0005886">
    <property type="term" value="C:plasma membrane"/>
    <property type="evidence" value="ECO:0007669"/>
    <property type="project" value="UniProtKB-SubCell"/>
</dbReference>
<feature type="transmembrane region" description="Helical" evidence="8">
    <location>
        <begin position="464"/>
        <end position="490"/>
    </location>
</feature>
<sequence>MGRCTLQHIQDTILLSLNRAFSNQPKGTAALFFIQTTSTLSFAVLYSTLVLYTTKHLHFPIKEATEIMGVFGAFNYGLHLFGGYLSGRFLSNRNLFTGGMVLQVFGCGLIALGTSAMLYWGLALFLTGSGLNVTCINMMLTQRFTPDDTRREGAFLWNYAGMNLGFFIGFTVAGHYQLTSSYASLFLFATLGNLLAIALVALNWKTLADRNTPLLDASRRAYAGRFLVGAAILVGLVPVVWVLLLHPGSTETLIKGICVAVAAGLVYLTIRHRDRLERNNMWAYLILALGSLVFWALYQMAPSGLQLFAVNNVDLHVWGVTIAPQWIQNINTVVIVVGGPLMAAWFQRLRARGWNVDIPAQFSVSLLLMGLGFLALPAGIFFADGQGLVGFGWLFGSYVLQSIGELLISPIGYAMIGKLAPRKYQGIMMGSWMLVTGLASLYAGDFSGMIPEPDGATALATDPAYASLFAKLGGGSLAVGIALVVLIPFLRKLIRTRKRDAADMSAEAVPAH</sequence>
<dbReference type="SUPFAM" id="SSF103473">
    <property type="entry name" value="MFS general substrate transporter"/>
    <property type="match status" value="2"/>
</dbReference>
<dbReference type="PANTHER" id="PTHR23517:SF15">
    <property type="entry name" value="PROTON-DEPENDENT OLIGOPEPTIDE FAMILY TRANSPORT PROTEIN"/>
    <property type="match status" value="1"/>
</dbReference>
<evidence type="ECO:0000256" key="2">
    <source>
        <dbReference type="ARBA" id="ARBA00022448"/>
    </source>
</evidence>
<evidence type="ECO:0000256" key="3">
    <source>
        <dbReference type="ARBA" id="ARBA00022475"/>
    </source>
</evidence>
<accession>A0A846ZJ25</accession>
<dbReference type="InterPro" id="IPR036259">
    <property type="entry name" value="MFS_trans_sf"/>
</dbReference>
<feature type="transmembrane region" description="Helical" evidence="8">
    <location>
        <begin position="358"/>
        <end position="383"/>
    </location>
</feature>
<keyword evidence="3" id="KW-1003">Cell membrane</keyword>
<dbReference type="Pfam" id="PF00854">
    <property type="entry name" value="PTR2"/>
    <property type="match status" value="1"/>
</dbReference>
<feature type="transmembrane region" description="Helical" evidence="8">
    <location>
        <begin position="118"/>
        <end position="141"/>
    </location>
</feature>
<evidence type="ECO:0000313" key="9">
    <source>
        <dbReference type="EMBL" id="NKZ37583.1"/>
    </source>
</evidence>
<evidence type="ECO:0000256" key="8">
    <source>
        <dbReference type="SAM" id="Phobius"/>
    </source>
</evidence>
<feature type="transmembrane region" description="Helical" evidence="8">
    <location>
        <begin position="29"/>
        <end position="52"/>
    </location>
</feature>
<evidence type="ECO:0000313" key="10">
    <source>
        <dbReference type="Proteomes" id="UP000541636"/>
    </source>
</evidence>
<dbReference type="NCBIfam" id="TIGR00924">
    <property type="entry name" value="yjdL_sub1_fam"/>
    <property type="match status" value="1"/>
</dbReference>
<dbReference type="Gene3D" id="1.20.1250.20">
    <property type="entry name" value="MFS general substrate transporter like domains"/>
    <property type="match status" value="1"/>
</dbReference>
<feature type="transmembrane region" description="Helical" evidence="8">
    <location>
        <begin position="326"/>
        <end position="346"/>
    </location>
</feature>
<gene>
    <name evidence="9" type="ORF">HF690_01285</name>
</gene>
<dbReference type="AlphaFoldDB" id="A0A846ZJ25"/>
<comment type="caution">
    <text evidence="9">The sequence shown here is derived from an EMBL/GenBank/DDBJ whole genome shotgun (WGS) entry which is preliminary data.</text>
</comment>
<keyword evidence="7 8" id="KW-0472">Membrane</keyword>
<reference evidence="9 10" key="1">
    <citation type="journal article" date="2017" name="Int. J. Syst. Evol. Microbiol.">
        <title>Oleiagrimonas citrea sp. nov., a marine bacterium isolated from tidal flat sediment and emended description of the genus Oleiagrimonas Fang et al. 2015 and Oleiagrimonas soli.</title>
        <authorList>
            <person name="Yang S.H."/>
            <person name="Seo H.S."/>
            <person name="Seong C.N."/>
            <person name="Kwon K.K."/>
        </authorList>
    </citation>
    <scope>NUCLEOTIDE SEQUENCE [LARGE SCALE GENOMIC DNA]</scope>
    <source>
        <strain evidence="9 10">MEBiC09124</strain>
    </source>
</reference>
<feature type="transmembrane region" description="Helical" evidence="8">
    <location>
        <begin position="426"/>
        <end position="444"/>
    </location>
</feature>
<keyword evidence="6 8" id="KW-1133">Transmembrane helix</keyword>
<evidence type="ECO:0000256" key="6">
    <source>
        <dbReference type="ARBA" id="ARBA00022989"/>
    </source>
</evidence>
<keyword evidence="5" id="KW-0571">Peptide transport</keyword>
<keyword evidence="2" id="KW-0813">Transport</keyword>
<dbReference type="InterPro" id="IPR005279">
    <property type="entry name" value="Dipep/tripep_permease"/>
</dbReference>
<feature type="transmembrane region" description="Helical" evidence="8">
    <location>
        <begin position="252"/>
        <end position="270"/>
    </location>
</feature>
<feature type="transmembrane region" description="Helical" evidence="8">
    <location>
        <begin position="67"/>
        <end position="87"/>
    </location>
</feature>
<feature type="transmembrane region" description="Helical" evidence="8">
    <location>
        <begin position="182"/>
        <end position="202"/>
    </location>
</feature>
<evidence type="ECO:0000256" key="5">
    <source>
        <dbReference type="ARBA" id="ARBA00022856"/>
    </source>
</evidence>
<feature type="transmembrane region" description="Helical" evidence="8">
    <location>
        <begin position="94"/>
        <end position="112"/>
    </location>
</feature>
<evidence type="ECO:0000256" key="4">
    <source>
        <dbReference type="ARBA" id="ARBA00022692"/>
    </source>
</evidence>
<dbReference type="Proteomes" id="UP000541636">
    <property type="component" value="Unassembled WGS sequence"/>
</dbReference>
<proteinExistence type="predicted"/>
<organism evidence="9 10">
    <name type="scientific">Oleiagrimonas citrea</name>
    <dbReference type="NCBI Taxonomy" id="1665687"/>
    <lineage>
        <taxon>Bacteria</taxon>
        <taxon>Pseudomonadati</taxon>
        <taxon>Pseudomonadota</taxon>
        <taxon>Gammaproteobacteria</taxon>
        <taxon>Lysobacterales</taxon>
        <taxon>Rhodanobacteraceae</taxon>
        <taxon>Oleiagrimonas</taxon>
    </lineage>
</organism>
<evidence type="ECO:0000256" key="1">
    <source>
        <dbReference type="ARBA" id="ARBA00004651"/>
    </source>
</evidence>
<name>A0A846ZJ25_9GAMM</name>
<feature type="transmembrane region" description="Helical" evidence="8">
    <location>
        <begin position="222"/>
        <end position="246"/>
    </location>
</feature>
<dbReference type="RefSeq" id="WP_168608174.1">
    <property type="nucleotide sequence ID" value="NZ_JAAZQD010000001.1"/>
</dbReference>
<feature type="transmembrane region" description="Helical" evidence="8">
    <location>
        <begin position="395"/>
        <end position="414"/>
    </location>
</feature>